<accession>A0A173ML33</accession>
<keyword evidence="2" id="KW-1185">Reference proteome</keyword>
<evidence type="ECO:0000313" key="1">
    <source>
        <dbReference type="EMBL" id="SIT33426.1"/>
    </source>
</evidence>
<gene>
    <name evidence="1" type="ORF">SAMN05421788_112151</name>
</gene>
<reference evidence="2" key="1">
    <citation type="submission" date="2017-01" db="EMBL/GenBank/DDBJ databases">
        <authorList>
            <person name="Varghese N."/>
            <person name="Submissions S."/>
        </authorList>
    </citation>
    <scope>NUCLEOTIDE SEQUENCE [LARGE SCALE GENOMIC DNA]</scope>
    <source>
        <strain evidence="2">DSM 21054</strain>
    </source>
</reference>
<dbReference type="OrthoDB" id="740753at2"/>
<dbReference type="EMBL" id="FTOR01000012">
    <property type="protein sequence ID" value="SIT33426.1"/>
    <property type="molecule type" value="Genomic_DNA"/>
</dbReference>
<evidence type="ECO:0000313" key="2">
    <source>
        <dbReference type="Proteomes" id="UP000186917"/>
    </source>
</evidence>
<proteinExistence type="predicted"/>
<dbReference type="AlphaFoldDB" id="A0A173ML33"/>
<dbReference type="RefSeq" id="WP_076382216.1">
    <property type="nucleotide sequence ID" value="NZ_AP017422.1"/>
</dbReference>
<organism evidence="1 2">
    <name type="scientific">Filimonas lacunae</name>
    <dbReference type="NCBI Taxonomy" id="477680"/>
    <lineage>
        <taxon>Bacteria</taxon>
        <taxon>Pseudomonadati</taxon>
        <taxon>Bacteroidota</taxon>
        <taxon>Chitinophagia</taxon>
        <taxon>Chitinophagales</taxon>
        <taxon>Chitinophagaceae</taxon>
        <taxon>Filimonas</taxon>
    </lineage>
</organism>
<name>A0A173ML33_9BACT</name>
<protein>
    <submittedName>
        <fullName evidence="1">Uncharacterized protein</fullName>
    </submittedName>
</protein>
<sequence length="149" mass="17330">MFNNAFKRMPLKKRNLFQKLFHRPSPDIAVIEINNLLATLSIENISISEIAAIEKKNKAYAKKDFRAHVAAFYATYLQHCLKNLYVSDTEIKRLKMLKKLLSLDMPTILQQHAKVGDELYHKPFKEAISDSSLTRSETSFLFKLEKTFH</sequence>
<dbReference type="KEGG" id="fln:FLA_4379"/>
<dbReference type="Proteomes" id="UP000186917">
    <property type="component" value="Unassembled WGS sequence"/>
</dbReference>